<organism evidence="16 17">
    <name type="scientific">Staurois parvus</name>
    <dbReference type="NCBI Taxonomy" id="386267"/>
    <lineage>
        <taxon>Eukaryota</taxon>
        <taxon>Metazoa</taxon>
        <taxon>Chordata</taxon>
        <taxon>Craniata</taxon>
        <taxon>Vertebrata</taxon>
        <taxon>Euteleostomi</taxon>
        <taxon>Amphibia</taxon>
        <taxon>Batrachia</taxon>
        <taxon>Anura</taxon>
        <taxon>Neobatrachia</taxon>
        <taxon>Ranoidea</taxon>
        <taxon>Ranidae</taxon>
        <taxon>Staurois</taxon>
    </lineage>
</organism>
<evidence type="ECO:0000259" key="15">
    <source>
        <dbReference type="PROSITE" id="PS50262"/>
    </source>
</evidence>
<dbReference type="InterPro" id="IPR000276">
    <property type="entry name" value="GPCR_Rhodpsn"/>
</dbReference>
<comment type="subcellular location">
    <subcellularLocation>
        <location evidence="1 14">Cell membrane</location>
        <topology evidence="1 14">Multi-pass membrane protein</topology>
    </subcellularLocation>
</comment>
<dbReference type="PRINTS" id="PR00237">
    <property type="entry name" value="GPCRRHODOPSN"/>
</dbReference>
<comment type="similarity">
    <text evidence="13">Belongs to the G-protein coupled receptor 1 family.</text>
</comment>
<evidence type="ECO:0000256" key="10">
    <source>
        <dbReference type="ARBA" id="ARBA00023170"/>
    </source>
</evidence>
<keyword evidence="8 14" id="KW-0472">Membrane</keyword>
<keyword evidence="6 14" id="KW-1133">Transmembrane helix</keyword>
<keyword evidence="7 13" id="KW-0297">G-protein coupled receptor</keyword>
<dbReference type="PRINTS" id="PR00245">
    <property type="entry name" value="OLFACTORYR"/>
</dbReference>
<keyword evidence="5 14" id="KW-0552">Olfaction</keyword>
<dbReference type="InterPro" id="IPR017452">
    <property type="entry name" value="GPCR_Rhodpsn_7TM"/>
</dbReference>
<keyword evidence="9" id="KW-1015">Disulfide bond</keyword>
<feature type="transmembrane region" description="Helical" evidence="14">
    <location>
        <begin position="242"/>
        <end position="265"/>
    </location>
</feature>
<evidence type="ECO:0000313" key="16">
    <source>
        <dbReference type="EMBL" id="CAI9592236.1"/>
    </source>
</evidence>
<dbReference type="InterPro" id="IPR000725">
    <property type="entry name" value="Olfact_rcpt"/>
</dbReference>
<dbReference type="InterPro" id="IPR050939">
    <property type="entry name" value="Olfactory_GPCR1"/>
</dbReference>
<feature type="transmembrane region" description="Helical" evidence="14">
    <location>
        <begin position="150"/>
        <end position="172"/>
    </location>
</feature>
<feature type="transmembrane region" description="Helical" evidence="14">
    <location>
        <begin position="65"/>
        <end position="90"/>
    </location>
</feature>
<evidence type="ECO:0000256" key="3">
    <source>
        <dbReference type="ARBA" id="ARBA00022606"/>
    </source>
</evidence>
<dbReference type="Proteomes" id="UP001162483">
    <property type="component" value="Unassembled WGS sequence"/>
</dbReference>
<feature type="domain" description="G-protein coupled receptors family 1 profile" evidence="15">
    <location>
        <begin position="45"/>
        <end position="275"/>
    </location>
</feature>
<dbReference type="PROSITE" id="PS00237">
    <property type="entry name" value="G_PROTEIN_RECEP_F1_1"/>
    <property type="match status" value="1"/>
</dbReference>
<evidence type="ECO:0000256" key="5">
    <source>
        <dbReference type="ARBA" id="ARBA00022725"/>
    </source>
</evidence>
<evidence type="ECO:0000256" key="7">
    <source>
        <dbReference type="ARBA" id="ARBA00023040"/>
    </source>
</evidence>
<keyword evidence="10 13" id="KW-0675">Receptor</keyword>
<keyword evidence="3 14" id="KW-0716">Sensory transduction</keyword>
<dbReference type="SUPFAM" id="SSF81321">
    <property type="entry name" value="Family A G protein-coupled receptor-like"/>
    <property type="match status" value="1"/>
</dbReference>
<dbReference type="EMBL" id="CATNWA010016387">
    <property type="protein sequence ID" value="CAI9592236.1"/>
    <property type="molecule type" value="Genomic_DNA"/>
</dbReference>
<evidence type="ECO:0000256" key="8">
    <source>
        <dbReference type="ARBA" id="ARBA00023136"/>
    </source>
</evidence>
<keyword evidence="2 14" id="KW-1003">Cell membrane</keyword>
<comment type="caution">
    <text evidence="16">The sequence shown here is derived from an EMBL/GenBank/DDBJ whole genome shotgun (WGS) entry which is preliminary data.</text>
</comment>
<evidence type="ECO:0000256" key="2">
    <source>
        <dbReference type="ARBA" id="ARBA00022475"/>
    </source>
</evidence>
<keyword evidence="12 13" id="KW-0807">Transducer</keyword>
<evidence type="ECO:0000256" key="4">
    <source>
        <dbReference type="ARBA" id="ARBA00022692"/>
    </source>
</evidence>
<sequence>TLGLLSILRSVSPFSVLLWGLSNLHSYKFLLFCVLLLAFCVSLCGNALIIILVSYSKTLKSPMYLFLLQLSLCDILLSIDSVPSTLYVVLKEGGTMSLAGCVIQFIFFVISEGSECLLLTVMSYDRYLAICNPLHYASIMGSGICQKLSILAWTPSFLYSLVLSVSISSLHFCGPNIIDHFFCDLAPILDLSCSDVSFIQMETKLLTVPAVVFPFLVIGISYVFIVKSILNILSLSGRQKAFFTCSSHLTAVCLYYGTVIVAYIFSSLTALADYE</sequence>
<gene>
    <name evidence="16" type="ORF">SPARVUS_LOCUS11339023</name>
</gene>
<evidence type="ECO:0000256" key="9">
    <source>
        <dbReference type="ARBA" id="ARBA00023157"/>
    </source>
</evidence>
<evidence type="ECO:0000256" key="6">
    <source>
        <dbReference type="ARBA" id="ARBA00022989"/>
    </source>
</evidence>
<evidence type="ECO:0000256" key="13">
    <source>
        <dbReference type="RuleBase" id="RU000688"/>
    </source>
</evidence>
<name>A0ABN9F7W5_9NEOB</name>
<feature type="transmembrane region" description="Helical" evidence="14">
    <location>
        <begin position="211"/>
        <end position="230"/>
    </location>
</feature>
<feature type="non-terminal residue" evidence="16">
    <location>
        <position position="1"/>
    </location>
</feature>
<dbReference type="Pfam" id="PF13853">
    <property type="entry name" value="7tm_4"/>
    <property type="match status" value="1"/>
</dbReference>
<evidence type="ECO:0000256" key="1">
    <source>
        <dbReference type="ARBA" id="ARBA00004651"/>
    </source>
</evidence>
<dbReference type="Gene3D" id="1.20.1070.10">
    <property type="entry name" value="Rhodopsin 7-helix transmembrane proteins"/>
    <property type="match status" value="1"/>
</dbReference>
<evidence type="ECO:0000313" key="17">
    <source>
        <dbReference type="Proteomes" id="UP001162483"/>
    </source>
</evidence>
<protein>
    <recommendedName>
        <fullName evidence="14">Olfactory receptor</fullName>
    </recommendedName>
</protein>
<evidence type="ECO:0000256" key="12">
    <source>
        <dbReference type="ARBA" id="ARBA00023224"/>
    </source>
</evidence>
<keyword evidence="4 13" id="KW-0812">Transmembrane</keyword>
<keyword evidence="17" id="KW-1185">Reference proteome</keyword>
<dbReference type="PROSITE" id="PS50262">
    <property type="entry name" value="G_PROTEIN_RECEP_F1_2"/>
    <property type="match status" value="1"/>
</dbReference>
<dbReference type="PANTHER" id="PTHR24242:SF253">
    <property type="entry name" value="OLFACTORY RECEPTOR-RELATED"/>
    <property type="match status" value="1"/>
</dbReference>
<dbReference type="PANTHER" id="PTHR24242">
    <property type="entry name" value="G-PROTEIN COUPLED RECEPTOR"/>
    <property type="match status" value="1"/>
</dbReference>
<evidence type="ECO:0000256" key="11">
    <source>
        <dbReference type="ARBA" id="ARBA00023180"/>
    </source>
</evidence>
<evidence type="ECO:0000256" key="14">
    <source>
        <dbReference type="RuleBase" id="RU363047"/>
    </source>
</evidence>
<keyword evidence="11" id="KW-0325">Glycoprotein</keyword>
<feature type="transmembrane region" description="Helical" evidence="14">
    <location>
        <begin position="29"/>
        <end position="53"/>
    </location>
</feature>
<accession>A0ABN9F7W5</accession>
<feature type="transmembrane region" description="Helical" evidence="14">
    <location>
        <begin position="96"/>
        <end position="119"/>
    </location>
</feature>
<reference evidence="16" key="1">
    <citation type="submission" date="2023-05" db="EMBL/GenBank/DDBJ databases">
        <authorList>
            <person name="Stuckert A."/>
        </authorList>
    </citation>
    <scope>NUCLEOTIDE SEQUENCE</scope>
</reference>
<proteinExistence type="inferred from homology"/>